<dbReference type="EMBL" id="JACMSC010000004">
    <property type="protein sequence ID" value="KAG6526475.1"/>
    <property type="molecule type" value="Genomic_DNA"/>
</dbReference>
<keyword evidence="2" id="KW-0446">Lipid-binding</keyword>
<dbReference type="PROSITE" id="PS51228">
    <property type="entry name" value="ACB_2"/>
    <property type="match status" value="1"/>
</dbReference>
<evidence type="ECO:0000256" key="3">
    <source>
        <dbReference type="SAM" id="MobiDB-lite"/>
    </source>
</evidence>
<sequence length="290" mass="31968">MADPWFISFLFFTIIFLPVVVVYFAYKHEEPIAAPCLAEIGMPPVPATAALTSPSLHKDRTRRRRRTKNQESTVGDLGPRSTVPPTASAAVVSSDRPSRRRRGGAKTRGEASASGGVPSPPDLGEQRMIVQEICEVGLEKDVNKEGDLTVLCSQESVGRKEDKRVEVDRDNDDLVKDKEGGEKEGDKVVEPFEGDAKGKVDARELSEARGASLLHCDDEWEGIELSDAEKLFRVATQFVDSNNGADAVSRLSNELQMQLYGLRKVAIEGPCYEPQPMAFKVSSRSKWYDL</sequence>
<dbReference type="InterPro" id="IPR000582">
    <property type="entry name" value="Acyl-CoA-binding_protein"/>
</dbReference>
<evidence type="ECO:0000313" key="6">
    <source>
        <dbReference type="EMBL" id="KAG6526475.1"/>
    </source>
</evidence>
<keyword evidence="4" id="KW-0812">Transmembrane</keyword>
<protein>
    <recommendedName>
        <fullName evidence="5">ACB domain-containing protein</fullName>
    </recommendedName>
</protein>
<organism evidence="6 7">
    <name type="scientific">Zingiber officinale</name>
    <name type="common">Ginger</name>
    <name type="synonym">Amomum zingiber</name>
    <dbReference type="NCBI Taxonomy" id="94328"/>
    <lineage>
        <taxon>Eukaryota</taxon>
        <taxon>Viridiplantae</taxon>
        <taxon>Streptophyta</taxon>
        <taxon>Embryophyta</taxon>
        <taxon>Tracheophyta</taxon>
        <taxon>Spermatophyta</taxon>
        <taxon>Magnoliopsida</taxon>
        <taxon>Liliopsida</taxon>
        <taxon>Zingiberales</taxon>
        <taxon>Zingiberaceae</taxon>
        <taxon>Zingiber</taxon>
    </lineage>
</organism>
<evidence type="ECO:0000256" key="2">
    <source>
        <dbReference type="ARBA" id="ARBA00023121"/>
    </source>
</evidence>
<dbReference type="InterPro" id="IPR014352">
    <property type="entry name" value="FERM/acyl-CoA-bd_prot_sf"/>
</dbReference>
<comment type="similarity">
    <text evidence="1">Belongs to the ACBP family.</text>
</comment>
<gene>
    <name evidence="6" type="ORF">ZIOFF_016460</name>
</gene>
<evidence type="ECO:0000313" key="7">
    <source>
        <dbReference type="Proteomes" id="UP000734854"/>
    </source>
</evidence>
<feature type="region of interest" description="Disordered" evidence="3">
    <location>
        <begin position="157"/>
        <end position="188"/>
    </location>
</feature>
<dbReference type="PANTHER" id="PTHR23310">
    <property type="entry name" value="ACYL-COA-BINDING PROTEIN, ACBP"/>
    <property type="match status" value="1"/>
</dbReference>
<name>A0A8J5HLC5_ZINOF</name>
<dbReference type="InterPro" id="IPR035984">
    <property type="entry name" value="Acyl-CoA-binding_sf"/>
</dbReference>
<evidence type="ECO:0000256" key="4">
    <source>
        <dbReference type="SAM" id="Phobius"/>
    </source>
</evidence>
<comment type="caution">
    <text evidence="6">The sequence shown here is derived from an EMBL/GenBank/DDBJ whole genome shotgun (WGS) entry which is preliminary data.</text>
</comment>
<feature type="region of interest" description="Disordered" evidence="3">
    <location>
        <begin position="48"/>
        <end position="125"/>
    </location>
</feature>
<keyword evidence="4" id="KW-0472">Membrane</keyword>
<keyword evidence="4" id="KW-1133">Transmembrane helix</keyword>
<accession>A0A8J5HLC5</accession>
<feature type="transmembrane region" description="Helical" evidence="4">
    <location>
        <begin position="6"/>
        <end position="26"/>
    </location>
</feature>
<keyword evidence="7" id="KW-1185">Reference proteome</keyword>
<dbReference type="SUPFAM" id="SSF47027">
    <property type="entry name" value="Acyl-CoA binding protein"/>
    <property type="match status" value="1"/>
</dbReference>
<dbReference type="GO" id="GO:0000062">
    <property type="term" value="F:fatty-acyl-CoA binding"/>
    <property type="evidence" value="ECO:0007669"/>
    <property type="project" value="InterPro"/>
</dbReference>
<dbReference type="PANTHER" id="PTHR23310:SF105">
    <property type="entry name" value="ACYL-COA-BINDING DOMAIN-CONTAINING PROTEIN 5"/>
    <property type="match status" value="1"/>
</dbReference>
<dbReference type="GO" id="GO:0006631">
    <property type="term" value="P:fatty acid metabolic process"/>
    <property type="evidence" value="ECO:0007669"/>
    <property type="project" value="TreeGrafter"/>
</dbReference>
<dbReference type="Pfam" id="PF00887">
    <property type="entry name" value="ACBP"/>
    <property type="match status" value="1"/>
</dbReference>
<proteinExistence type="inferred from homology"/>
<feature type="domain" description="ACB" evidence="5">
    <location>
        <begin position="228"/>
        <end position="290"/>
    </location>
</feature>
<dbReference type="Gene3D" id="1.20.80.10">
    <property type="match status" value="1"/>
</dbReference>
<evidence type="ECO:0000259" key="5">
    <source>
        <dbReference type="PROSITE" id="PS51228"/>
    </source>
</evidence>
<dbReference type="Proteomes" id="UP000734854">
    <property type="component" value="Unassembled WGS sequence"/>
</dbReference>
<evidence type="ECO:0000256" key="1">
    <source>
        <dbReference type="ARBA" id="ARBA00005567"/>
    </source>
</evidence>
<dbReference type="AlphaFoldDB" id="A0A8J5HLC5"/>
<reference evidence="6 7" key="1">
    <citation type="submission" date="2020-08" db="EMBL/GenBank/DDBJ databases">
        <title>Plant Genome Project.</title>
        <authorList>
            <person name="Zhang R.-G."/>
        </authorList>
    </citation>
    <scope>NUCLEOTIDE SEQUENCE [LARGE SCALE GENOMIC DNA]</scope>
    <source>
        <tissue evidence="6">Rhizome</tissue>
    </source>
</reference>